<dbReference type="AlphaFoldDB" id="A0A1G5S8F3"/>
<dbReference type="CDD" id="cd12953">
    <property type="entry name" value="MMP_TTHA0227"/>
    <property type="match status" value="1"/>
</dbReference>
<reference evidence="1 2" key="1">
    <citation type="submission" date="2016-10" db="EMBL/GenBank/DDBJ databases">
        <authorList>
            <person name="de Groot N.N."/>
        </authorList>
    </citation>
    <scope>NUCLEOTIDE SEQUENCE [LARGE SCALE GENOMIC DNA]</scope>
    <source>
        <strain evidence="1 2">DSM 2784</strain>
    </source>
</reference>
<keyword evidence="2" id="KW-1185">Reference proteome</keyword>
<organism evidence="1 2">
    <name type="scientific">Acidaminobacter hydrogenoformans DSM 2784</name>
    <dbReference type="NCBI Taxonomy" id="1120920"/>
    <lineage>
        <taxon>Bacteria</taxon>
        <taxon>Bacillati</taxon>
        <taxon>Bacillota</taxon>
        <taxon>Clostridia</taxon>
        <taxon>Peptostreptococcales</taxon>
        <taxon>Acidaminobacteraceae</taxon>
        <taxon>Acidaminobacter</taxon>
    </lineage>
</organism>
<evidence type="ECO:0000313" key="1">
    <source>
        <dbReference type="EMBL" id="SCZ82001.1"/>
    </source>
</evidence>
<protein>
    <recommendedName>
        <fullName evidence="3">Zinicin-like metallopeptidase</fullName>
    </recommendedName>
</protein>
<sequence>MVALVTIEEMEAMLEEIAEGLPEVFYRELNGGILLLPERRMHPKGVGDDLYIMGEYHRGGSQGRYIVIYYGSFAEVYGSASPSVVRRKLEETLKHEFTHHLESLAGERGLEKQDKRDMARYLSRKVRRT</sequence>
<evidence type="ECO:0000313" key="2">
    <source>
        <dbReference type="Proteomes" id="UP000199208"/>
    </source>
</evidence>
<dbReference type="Gene3D" id="3.30.2010.20">
    <property type="match status" value="1"/>
</dbReference>
<dbReference type="InterPro" id="IPR038555">
    <property type="entry name" value="Zincin_1_sf"/>
</dbReference>
<dbReference type="SUPFAM" id="SSF55486">
    <property type="entry name" value="Metalloproteases ('zincins'), catalytic domain"/>
    <property type="match status" value="1"/>
</dbReference>
<gene>
    <name evidence="1" type="ORF">SAMN03080599_03255</name>
</gene>
<proteinExistence type="predicted"/>
<dbReference type="STRING" id="1120920.SAMN03080599_03255"/>
<accession>A0A1G5S8F3</accession>
<name>A0A1G5S8F3_9FIRM</name>
<evidence type="ECO:0008006" key="3">
    <source>
        <dbReference type="Google" id="ProtNLM"/>
    </source>
</evidence>
<dbReference type="EMBL" id="FMWL01000029">
    <property type="protein sequence ID" value="SCZ82001.1"/>
    <property type="molecule type" value="Genomic_DNA"/>
</dbReference>
<dbReference type="Proteomes" id="UP000199208">
    <property type="component" value="Unassembled WGS sequence"/>
</dbReference>